<accession>A0A926EJK8</accession>
<dbReference type="AlphaFoldDB" id="A0A926EJK8"/>
<evidence type="ECO:0000313" key="4">
    <source>
        <dbReference type="EMBL" id="MBC8579258.1"/>
    </source>
</evidence>
<dbReference type="PANTHER" id="PTHR30535:SF7">
    <property type="entry name" value="IRON(III) DICITRATE-BINDING PROTEIN"/>
    <property type="match status" value="1"/>
</dbReference>
<sequence length="347" mass="38398">MKKFSKKNTLIILMAGIASTLVGCSMNQQNVTPQIQEESKKEYFQPVSFTYSGAGGTYDIVANSPRKRAVTLSQFMTEMLLALGLEDQIVATALLDNPILPEFEEAYSQIPVLEVGEGHAISKEAFIASNPDFVSGWDSSISEQTTGLPDELIAKDIVPFMAKSYEGDATVETVYEDFELLGKLFNVQDRADEVIQQMKKDIKSVTDRVGSIKEEERVKVMVYDSGQNDAMVVGTGLANNLIELAGGSNVFANDVNRPYVNVSWESVVARNPEVILITEFMAGDSADSKISFLKKHPALKDVEAIKNNRLYVVRLADLSPGIRNPMLIEQMYHDFYEAPNIEESKAE</sequence>
<dbReference type="PANTHER" id="PTHR30535">
    <property type="entry name" value="VITAMIN B12-BINDING PROTEIN"/>
    <property type="match status" value="1"/>
</dbReference>
<comment type="caution">
    <text evidence="4">The sequence shown here is derived from an EMBL/GenBank/DDBJ whole genome shotgun (WGS) entry which is preliminary data.</text>
</comment>
<comment type="similarity">
    <text evidence="1">Belongs to the bacterial solute-binding protein 8 family.</text>
</comment>
<gene>
    <name evidence="4" type="ORF">H8718_06935</name>
</gene>
<evidence type="ECO:0000313" key="5">
    <source>
        <dbReference type="Proteomes" id="UP000655830"/>
    </source>
</evidence>
<keyword evidence="2" id="KW-0732">Signal</keyword>
<protein>
    <submittedName>
        <fullName evidence="4">ABC transporter substrate-binding protein</fullName>
    </submittedName>
</protein>
<feature type="chain" id="PRO_5038971844" evidence="2">
    <location>
        <begin position="21"/>
        <end position="347"/>
    </location>
</feature>
<name>A0A926EJK8_9FIRM</name>
<proteinExistence type="inferred from homology"/>
<dbReference type="InterPro" id="IPR050902">
    <property type="entry name" value="ABC_Transporter_SBP"/>
</dbReference>
<evidence type="ECO:0000259" key="3">
    <source>
        <dbReference type="PROSITE" id="PS50983"/>
    </source>
</evidence>
<feature type="domain" description="Fe/B12 periplasmic-binding" evidence="3">
    <location>
        <begin position="68"/>
        <end position="343"/>
    </location>
</feature>
<dbReference type="EMBL" id="JACRSY010000009">
    <property type="protein sequence ID" value="MBC8579258.1"/>
    <property type="molecule type" value="Genomic_DNA"/>
</dbReference>
<dbReference type="PROSITE" id="PS51257">
    <property type="entry name" value="PROKAR_LIPOPROTEIN"/>
    <property type="match status" value="1"/>
</dbReference>
<keyword evidence="5" id="KW-1185">Reference proteome</keyword>
<evidence type="ECO:0000256" key="2">
    <source>
        <dbReference type="SAM" id="SignalP"/>
    </source>
</evidence>
<organism evidence="4 5">
    <name type="scientific">Zhenhengia yiwuensis</name>
    <dbReference type="NCBI Taxonomy" id="2763666"/>
    <lineage>
        <taxon>Bacteria</taxon>
        <taxon>Bacillati</taxon>
        <taxon>Bacillota</taxon>
        <taxon>Clostridia</taxon>
        <taxon>Lachnospirales</taxon>
        <taxon>Lachnospiraceae</taxon>
        <taxon>Zhenhengia</taxon>
    </lineage>
</organism>
<dbReference type="Gene3D" id="3.40.50.1980">
    <property type="entry name" value="Nitrogenase molybdenum iron protein domain"/>
    <property type="match status" value="2"/>
</dbReference>
<dbReference type="InterPro" id="IPR002491">
    <property type="entry name" value="ABC_transptr_periplasmic_BD"/>
</dbReference>
<evidence type="ECO:0000256" key="1">
    <source>
        <dbReference type="ARBA" id="ARBA00008814"/>
    </source>
</evidence>
<dbReference type="Pfam" id="PF01497">
    <property type="entry name" value="Peripla_BP_2"/>
    <property type="match status" value="1"/>
</dbReference>
<dbReference type="PROSITE" id="PS50983">
    <property type="entry name" value="FE_B12_PBP"/>
    <property type="match status" value="1"/>
</dbReference>
<reference evidence="4" key="1">
    <citation type="submission" date="2020-08" db="EMBL/GenBank/DDBJ databases">
        <title>Genome public.</title>
        <authorList>
            <person name="Liu C."/>
            <person name="Sun Q."/>
        </authorList>
    </citation>
    <scope>NUCLEOTIDE SEQUENCE</scope>
    <source>
        <strain evidence="4">NSJ-12</strain>
    </source>
</reference>
<dbReference type="SUPFAM" id="SSF53807">
    <property type="entry name" value="Helical backbone' metal receptor"/>
    <property type="match status" value="1"/>
</dbReference>
<feature type="signal peptide" evidence="2">
    <location>
        <begin position="1"/>
        <end position="20"/>
    </location>
</feature>
<dbReference type="Proteomes" id="UP000655830">
    <property type="component" value="Unassembled WGS sequence"/>
</dbReference>